<dbReference type="Gene3D" id="3.40.50.740">
    <property type="match status" value="1"/>
</dbReference>
<comment type="cofactor">
    <cofactor evidence="1">
        <name>Mo-bis(molybdopterin guanine dinucleotide)</name>
        <dbReference type="ChEBI" id="CHEBI:60539"/>
    </cofactor>
</comment>
<dbReference type="Proteomes" id="UP001165042">
    <property type="component" value="Unassembled WGS sequence"/>
</dbReference>
<evidence type="ECO:0000256" key="2">
    <source>
        <dbReference type="ARBA" id="ARBA00010312"/>
    </source>
</evidence>
<dbReference type="PANTHER" id="PTHR43742">
    <property type="entry name" value="TRIMETHYLAMINE-N-OXIDE REDUCTASE"/>
    <property type="match status" value="1"/>
</dbReference>
<comment type="similarity">
    <text evidence="2">Belongs to the prokaryotic molybdopterin-containing oxidoreductase family.</text>
</comment>
<evidence type="ECO:0000256" key="3">
    <source>
        <dbReference type="ARBA" id="ARBA00022505"/>
    </source>
</evidence>
<feature type="domain" description="Molybdopterin oxidoreductase" evidence="7">
    <location>
        <begin position="47"/>
        <end position="504"/>
    </location>
</feature>
<keyword evidence="4" id="KW-0479">Metal-binding</keyword>
<dbReference type="PANTHER" id="PTHR43742:SF10">
    <property type="entry name" value="TRIMETHYLAMINE-N-OXIDE REDUCTASE 2"/>
    <property type="match status" value="1"/>
</dbReference>
<evidence type="ECO:0000313" key="9">
    <source>
        <dbReference type="EMBL" id="GLW90484.1"/>
    </source>
</evidence>
<evidence type="ECO:0000259" key="7">
    <source>
        <dbReference type="Pfam" id="PF00384"/>
    </source>
</evidence>
<gene>
    <name evidence="9" type="ORF">Aglo03_13000</name>
</gene>
<dbReference type="PROSITE" id="PS00490">
    <property type="entry name" value="MOLYBDOPTERIN_PROK_2"/>
    <property type="match status" value="1"/>
</dbReference>
<dbReference type="GO" id="GO:0030288">
    <property type="term" value="C:outer membrane-bounded periplasmic space"/>
    <property type="evidence" value="ECO:0007669"/>
    <property type="project" value="TreeGrafter"/>
</dbReference>
<keyword evidence="5" id="KW-0560">Oxidoreductase</keyword>
<reference evidence="9" key="1">
    <citation type="submission" date="2023-02" db="EMBL/GenBank/DDBJ databases">
        <title>Actinokineospora globicatena NBRC 15670.</title>
        <authorList>
            <person name="Ichikawa N."/>
            <person name="Sato H."/>
            <person name="Tonouchi N."/>
        </authorList>
    </citation>
    <scope>NUCLEOTIDE SEQUENCE</scope>
    <source>
        <strain evidence="9">NBRC 15670</strain>
    </source>
</reference>
<dbReference type="GO" id="GO:0016491">
    <property type="term" value="F:oxidoreductase activity"/>
    <property type="evidence" value="ECO:0007669"/>
    <property type="project" value="UniProtKB-KW"/>
</dbReference>
<dbReference type="GO" id="GO:0043546">
    <property type="term" value="F:molybdopterin cofactor binding"/>
    <property type="evidence" value="ECO:0007669"/>
    <property type="project" value="InterPro"/>
</dbReference>
<dbReference type="GO" id="GO:0009055">
    <property type="term" value="F:electron transfer activity"/>
    <property type="evidence" value="ECO:0007669"/>
    <property type="project" value="TreeGrafter"/>
</dbReference>
<evidence type="ECO:0000256" key="1">
    <source>
        <dbReference type="ARBA" id="ARBA00001942"/>
    </source>
</evidence>
<dbReference type="InterPro" id="IPR050612">
    <property type="entry name" value="Prok_Mopterin_Oxidored"/>
</dbReference>
<name>A0A9W6V810_9PSEU</name>
<dbReference type="InterPro" id="IPR009010">
    <property type="entry name" value="Asp_de-COase-like_dom_sf"/>
</dbReference>
<dbReference type="EMBL" id="BSSD01000001">
    <property type="protein sequence ID" value="GLW90484.1"/>
    <property type="molecule type" value="Genomic_DNA"/>
</dbReference>
<dbReference type="InterPro" id="IPR006656">
    <property type="entry name" value="Mopterin_OxRdtase"/>
</dbReference>
<keyword evidence="10" id="KW-1185">Reference proteome</keyword>
<dbReference type="GO" id="GO:0009061">
    <property type="term" value="P:anaerobic respiration"/>
    <property type="evidence" value="ECO:0007669"/>
    <property type="project" value="TreeGrafter"/>
</dbReference>
<sequence>METSAHWGTYLVEVSADGRDIVAARSPDPDAAPAIGNVVAGNRHRSRVARPSIRRGWLERGPGPDSSRGTGEYVEVPWDTALDLVARELQRVRSGFGNQAIFGGSYGWGSAGRLHHAQSQLHRFLNSIGGYTRSVNDYSRGASMVLLPHLIGAQGALDLRYKPVSWADAAEHTDLLVSFGGVRRSNMWVVPGGHARHVGSGLARAAGRTTRVVNLSAQRDDAFADLDAEWIGVMPATDTAVMLALIHVLVVDGLADDEFLARYTVGADEVRRYVLGSSDGIPKTPEWASAISRTPAEVIRELAHRMAARRTLVNVVYSLQRGERGEQPVFAGLTLAAFLGQIGLPGGGFVHGFGSMGDYGVGVTGPRLPTFPQGHNPVPDFIPCARISDLLLNPGAEIPYNGGTVRFPEIKLAYWAGGNPFHHHQDLRRLRDGLSTLDTFIVNETHWTPTARHADVVLPAATTVERDDIAAGAGDSRLRAVPRAVPPRGEAREEFWIYSRLAERMGADFAEGLDSWQWLRRIYEEARSEPSFEDFWRDGGVDLPQEPYRDTVFTDFRADPVAFPLRTPSGRIELFSATLASFGLADVAGHAQWREPTQWWGAGGEFDLHLLCTQPSHRLHSQLDMGTASQSTKIAGREPLRLHPVDAAARGLADGDLALVRSPQGTLLAGVLTSTDVLPGVARMHTGAWYDPSAPHIADCVNGNVNVLTRDAPTSTLTQATSGAHVLVSVTHYDGPVPPVRAYDPPPLSES</sequence>
<dbReference type="RefSeq" id="WP_285608526.1">
    <property type="nucleotide sequence ID" value="NZ_BSSD01000001.1"/>
</dbReference>
<accession>A0A9W6V810</accession>
<dbReference type="SUPFAM" id="SSF50692">
    <property type="entry name" value="ADC-like"/>
    <property type="match status" value="1"/>
</dbReference>
<dbReference type="Pfam" id="PF01568">
    <property type="entry name" value="Molydop_binding"/>
    <property type="match status" value="1"/>
</dbReference>
<dbReference type="GO" id="GO:0030151">
    <property type="term" value="F:molybdenum ion binding"/>
    <property type="evidence" value="ECO:0007669"/>
    <property type="project" value="TreeGrafter"/>
</dbReference>
<dbReference type="Pfam" id="PF00384">
    <property type="entry name" value="Molybdopterin"/>
    <property type="match status" value="1"/>
</dbReference>
<evidence type="ECO:0000313" key="10">
    <source>
        <dbReference type="Proteomes" id="UP001165042"/>
    </source>
</evidence>
<proteinExistence type="inferred from homology"/>
<feature type="region of interest" description="Disordered" evidence="6">
    <location>
        <begin position="51"/>
        <end position="72"/>
    </location>
</feature>
<dbReference type="InterPro" id="IPR006657">
    <property type="entry name" value="MoPterin_dinucl-bd_dom"/>
</dbReference>
<dbReference type="SUPFAM" id="SSF53706">
    <property type="entry name" value="Formate dehydrogenase/DMSO reductase, domains 1-3"/>
    <property type="match status" value="1"/>
</dbReference>
<feature type="domain" description="Molybdopterin dinucleotide-binding" evidence="8">
    <location>
        <begin position="608"/>
        <end position="722"/>
    </location>
</feature>
<dbReference type="Gene3D" id="3.40.228.10">
    <property type="entry name" value="Dimethylsulfoxide Reductase, domain 2"/>
    <property type="match status" value="1"/>
</dbReference>
<dbReference type="Gene3D" id="3.90.55.10">
    <property type="entry name" value="Dimethylsulfoxide Reductase, domain 3"/>
    <property type="match status" value="1"/>
</dbReference>
<evidence type="ECO:0000256" key="5">
    <source>
        <dbReference type="ARBA" id="ARBA00023002"/>
    </source>
</evidence>
<evidence type="ECO:0000259" key="8">
    <source>
        <dbReference type="Pfam" id="PF01568"/>
    </source>
</evidence>
<dbReference type="InterPro" id="IPR006655">
    <property type="entry name" value="Mopterin_OxRdtase_prok_CS"/>
</dbReference>
<organism evidence="9 10">
    <name type="scientific">Actinokineospora globicatena</name>
    <dbReference type="NCBI Taxonomy" id="103729"/>
    <lineage>
        <taxon>Bacteria</taxon>
        <taxon>Bacillati</taxon>
        <taxon>Actinomycetota</taxon>
        <taxon>Actinomycetes</taxon>
        <taxon>Pseudonocardiales</taxon>
        <taxon>Pseudonocardiaceae</taxon>
        <taxon>Actinokineospora</taxon>
    </lineage>
</organism>
<keyword evidence="3" id="KW-0500">Molybdenum</keyword>
<evidence type="ECO:0000256" key="4">
    <source>
        <dbReference type="ARBA" id="ARBA00022723"/>
    </source>
</evidence>
<dbReference type="AlphaFoldDB" id="A0A9W6V810"/>
<protein>
    <submittedName>
        <fullName evidence="9">Biotin transporter BioY</fullName>
    </submittedName>
</protein>
<evidence type="ECO:0000256" key="6">
    <source>
        <dbReference type="SAM" id="MobiDB-lite"/>
    </source>
</evidence>
<dbReference type="Gene3D" id="2.40.40.20">
    <property type="match status" value="1"/>
</dbReference>
<comment type="caution">
    <text evidence="9">The sequence shown here is derived from an EMBL/GenBank/DDBJ whole genome shotgun (WGS) entry which is preliminary data.</text>
</comment>